<gene>
    <name evidence="1" type="ORF">SAMN06265368_1158</name>
</gene>
<evidence type="ECO:0000313" key="2">
    <source>
        <dbReference type="Proteomes" id="UP000219439"/>
    </source>
</evidence>
<evidence type="ECO:0000313" key="1">
    <source>
        <dbReference type="EMBL" id="SNZ07623.1"/>
    </source>
</evidence>
<sequence>MTNQQVERVYEVIAEMVDRVGPDKSELFLAKLSLLVASETNDVKLVLTCIEDAAKHL</sequence>
<dbReference type="AlphaFoldDB" id="A0A285NFF8"/>
<reference evidence="1 2" key="1">
    <citation type="submission" date="2017-09" db="EMBL/GenBank/DDBJ databases">
        <authorList>
            <person name="Ehlers B."/>
            <person name="Leendertz F.H."/>
        </authorList>
    </citation>
    <scope>NUCLEOTIDE SEQUENCE [LARGE SCALE GENOMIC DNA]</scope>
    <source>
        <strain evidence="1 2">DSM 18289</strain>
    </source>
</reference>
<protein>
    <recommendedName>
        <fullName evidence="3">DUF2783 domain-containing protein</fullName>
    </recommendedName>
</protein>
<dbReference type="OrthoDB" id="7876042at2"/>
<evidence type="ECO:0008006" key="3">
    <source>
        <dbReference type="Google" id="ProtNLM"/>
    </source>
</evidence>
<organism evidence="1 2">
    <name type="scientific">Cohaesibacter gelatinilyticus</name>
    <dbReference type="NCBI Taxonomy" id="372072"/>
    <lineage>
        <taxon>Bacteria</taxon>
        <taxon>Pseudomonadati</taxon>
        <taxon>Pseudomonadota</taxon>
        <taxon>Alphaproteobacteria</taxon>
        <taxon>Hyphomicrobiales</taxon>
        <taxon>Cohaesibacteraceae</taxon>
    </lineage>
</organism>
<dbReference type="RefSeq" id="WP_097152384.1">
    <property type="nucleotide sequence ID" value="NZ_OBEL01000001.1"/>
</dbReference>
<proteinExistence type="predicted"/>
<dbReference type="Proteomes" id="UP000219439">
    <property type="component" value="Unassembled WGS sequence"/>
</dbReference>
<accession>A0A285NFF8</accession>
<keyword evidence="2" id="KW-1185">Reference proteome</keyword>
<name>A0A285NFF8_9HYPH</name>
<dbReference type="EMBL" id="OBEL01000001">
    <property type="protein sequence ID" value="SNZ07623.1"/>
    <property type="molecule type" value="Genomic_DNA"/>
</dbReference>